<evidence type="ECO:0000313" key="1">
    <source>
        <dbReference type="EMBL" id="CAB4176368.1"/>
    </source>
</evidence>
<proteinExistence type="predicted"/>
<dbReference type="InterPro" id="IPR024411">
    <property type="entry name" value="Tail_terminator_phage"/>
</dbReference>
<dbReference type="Pfam" id="PF12691">
    <property type="entry name" value="Phage_tail_terminator_6"/>
    <property type="match status" value="1"/>
</dbReference>
<reference evidence="1" key="1">
    <citation type="submission" date="2020-05" db="EMBL/GenBank/DDBJ databases">
        <authorList>
            <person name="Chiriac C."/>
            <person name="Salcher M."/>
            <person name="Ghai R."/>
            <person name="Kavagutti S V."/>
        </authorList>
    </citation>
    <scope>NUCLEOTIDE SEQUENCE</scope>
</reference>
<gene>
    <name evidence="1" type="ORF">UFOVP978_27</name>
</gene>
<protein>
    <submittedName>
        <fullName evidence="1">Uncharacterized protein</fullName>
    </submittedName>
</protein>
<accession>A0A6J5Q4B8</accession>
<organism evidence="1">
    <name type="scientific">uncultured Caudovirales phage</name>
    <dbReference type="NCBI Taxonomy" id="2100421"/>
    <lineage>
        <taxon>Viruses</taxon>
        <taxon>Duplodnaviria</taxon>
        <taxon>Heunggongvirae</taxon>
        <taxon>Uroviricota</taxon>
        <taxon>Caudoviricetes</taxon>
        <taxon>Peduoviridae</taxon>
        <taxon>Maltschvirus</taxon>
        <taxon>Maltschvirus maltsch</taxon>
    </lineage>
</organism>
<name>A0A6J5Q4B8_9CAUD</name>
<sequence>MVLNELATYLDASTALTSGVNLFAVEMPPLPDSCVSLHEYSGVGPQDMFGTFSAYEDSRLQVRVRALDYPSAMDLAAVVNVPLYTIIDQVIGGHKYIRVRQMNTWSVTEIDARARVVVKCEFEVIRVP</sequence>
<dbReference type="EMBL" id="LR796937">
    <property type="protein sequence ID" value="CAB4176368.1"/>
    <property type="molecule type" value="Genomic_DNA"/>
</dbReference>